<protein>
    <submittedName>
        <fullName evidence="13">ATP-binding cassette domain-containing protein</fullName>
    </submittedName>
</protein>
<evidence type="ECO:0000259" key="12">
    <source>
        <dbReference type="PROSITE" id="PS50893"/>
    </source>
</evidence>
<dbReference type="SUPFAM" id="SSF52540">
    <property type="entry name" value="P-loop containing nucleoside triphosphate hydrolases"/>
    <property type="match status" value="1"/>
</dbReference>
<dbReference type="PROSITE" id="PS50893">
    <property type="entry name" value="ABC_TRANSPORTER_2"/>
    <property type="match status" value="1"/>
</dbReference>
<organism evidence="13 14">
    <name type="scientific">Alicyclobacillus fastidiosus</name>
    <dbReference type="NCBI Taxonomy" id="392011"/>
    <lineage>
        <taxon>Bacteria</taxon>
        <taxon>Bacillati</taxon>
        <taxon>Bacillota</taxon>
        <taxon>Bacilli</taxon>
        <taxon>Bacillales</taxon>
        <taxon>Alicyclobacillaceae</taxon>
        <taxon>Alicyclobacillus</taxon>
    </lineage>
</organism>
<evidence type="ECO:0000256" key="6">
    <source>
        <dbReference type="ARBA" id="ARBA00022741"/>
    </source>
</evidence>
<dbReference type="PANTHER" id="PTHR43553:SF24">
    <property type="entry name" value="ENERGY-COUPLING FACTOR TRANSPORTER ATP-BINDING PROTEIN ECFA1"/>
    <property type="match status" value="1"/>
</dbReference>
<evidence type="ECO:0000256" key="3">
    <source>
        <dbReference type="ARBA" id="ARBA00022448"/>
    </source>
</evidence>
<keyword evidence="10 11" id="KW-0472">Membrane</keyword>
<dbReference type="SMART" id="SM00382">
    <property type="entry name" value="AAA"/>
    <property type="match status" value="1"/>
</dbReference>
<keyword evidence="6" id="KW-0547">Nucleotide-binding</keyword>
<evidence type="ECO:0000313" key="14">
    <source>
        <dbReference type="Proteomes" id="UP001164761"/>
    </source>
</evidence>
<keyword evidence="9 11" id="KW-1133">Transmembrane helix</keyword>
<sequence>MSLYLDHIAVDGPTGARLHPLYNTVEDGDFLVILGHNGAGKSTLLDVLVGLEAPSRGAVTGTFAHELQTDGGATYTRPAVRQGRIGYLFQSPEMGLFAGTVAEEFAVTWGISSLQVKQRASEISSLLGQVGLEGIGLDDIPATWSTGMQRRMAFALVLAEHPQVMVLDEPTAGLDATSRSLLVEALRSLHDEGRTVIVATHDADAFVSLATRAWVLDAGQVVYDGRFTELYERPSLFLEHHLGLPPSLRLQTRLQAAGVLHKTRELEPWALIDEIYRDGAVGRGAREALALDVDFEEQGALTPAQEPHTNASRDVQQHLEEHVATREWFTVDPRSRWIAVTLIILAMATVHRTTGILVGLGTTVALLVLFRANARRVLQWSVTWGLFALVTTLIGAAHLGAPFHPAGSYGLSLSEARRSVIAIIPYWCFLQSGQLLVTGTSALEVQGMIDWLLRTLRLPTRARHLGALTGGMVYRFIPAIAHLYQVQLRSYRVRTLANRRQRFAFLRLTHVIAPLVIRLIRYGETTHDALTARNLFDDPVPTDPLFVRTTRKVDWLFAIGGLCAALCIACFR</sequence>
<evidence type="ECO:0000256" key="9">
    <source>
        <dbReference type="ARBA" id="ARBA00022989"/>
    </source>
</evidence>
<evidence type="ECO:0000256" key="1">
    <source>
        <dbReference type="ARBA" id="ARBA00004141"/>
    </source>
</evidence>
<dbReference type="InterPro" id="IPR003593">
    <property type="entry name" value="AAA+_ATPase"/>
</dbReference>
<dbReference type="EMBL" id="CP104067">
    <property type="protein sequence ID" value="WAH41624.1"/>
    <property type="molecule type" value="Genomic_DNA"/>
</dbReference>
<gene>
    <name evidence="13" type="ORF">NZD89_25980</name>
</gene>
<keyword evidence="4" id="KW-1003">Cell membrane</keyword>
<keyword evidence="8" id="KW-1278">Translocase</keyword>
<evidence type="ECO:0000256" key="5">
    <source>
        <dbReference type="ARBA" id="ARBA00022692"/>
    </source>
</evidence>
<keyword evidence="5 11" id="KW-0812">Transmembrane</keyword>
<dbReference type="InterPro" id="IPR015856">
    <property type="entry name" value="ABC_transpr_CbiO/EcfA_su"/>
</dbReference>
<reference evidence="13" key="1">
    <citation type="submission" date="2022-08" db="EMBL/GenBank/DDBJ databases">
        <title>Alicyclobacillus fastidiosus DSM 17978, complete genome.</title>
        <authorList>
            <person name="Wang Q."/>
            <person name="Cai R."/>
            <person name="Wang Z."/>
        </authorList>
    </citation>
    <scope>NUCLEOTIDE SEQUENCE</scope>
    <source>
        <strain evidence="13">DSM 17978</strain>
    </source>
</reference>
<name>A0ABY6ZHM0_9BACL</name>
<proteinExistence type="inferred from homology"/>
<evidence type="ECO:0000256" key="8">
    <source>
        <dbReference type="ARBA" id="ARBA00022967"/>
    </source>
</evidence>
<evidence type="ECO:0000256" key="7">
    <source>
        <dbReference type="ARBA" id="ARBA00022840"/>
    </source>
</evidence>
<feature type="transmembrane region" description="Helical" evidence="11">
    <location>
        <begin position="555"/>
        <end position="571"/>
    </location>
</feature>
<evidence type="ECO:0000256" key="2">
    <source>
        <dbReference type="ARBA" id="ARBA00005417"/>
    </source>
</evidence>
<dbReference type="GO" id="GO:0005524">
    <property type="term" value="F:ATP binding"/>
    <property type="evidence" value="ECO:0007669"/>
    <property type="project" value="UniProtKB-KW"/>
</dbReference>
<dbReference type="RefSeq" id="WP_268005532.1">
    <property type="nucleotide sequence ID" value="NZ_BSUT01000001.1"/>
</dbReference>
<dbReference type="InterPro" id="IPR003439">
    <property type="entry name" value="ABC_transporter-like_ATP-bd"/>
</dbReference>
<dbReference type="PANTHER" id="PTHR43553">
    <property type="entry name" value="HEAVY METAL TRANSPORTER"/>
    <property type="match status" value="1"/>
</dbReference>
<feature type="transmembrane region" description="Helical" evidence="11">
    <location>
        <begin position="504"/>
        <end position="520"/>
    </location>
</feature>
<dbReference type="InterPro" id="IPR050095">
    <property type="entry name" value="ECF_ABC_transporter_ATP-bd"/>
</dbReference>
<dbReference type="Gene3D" id="3.40.50.300">
    <property type="entry name" value="P-loop containing nucleotide triphosphate hydrolases"/>
    <property type="match status" value="1"/>
</dbReference>
<keyword evidence="3" id="KW-0813">Transport</keyword>
<evidence type="ECO:0000313" key="13">
    <source>
        <dbReference type="EMBL" id="WAH41624.1"/>
    </source>
</evidence>
<dbReference type="Proteomes" id="UP001164761">
    <property type="component" value="Chromosome"/>
</dbReference>
<feature type="transmembrane region" description="Helical" evidence="11">
    <location>
        <begin position="382"/>
        <end position="401"/>
    </location>
</feature>
<evidence type="ECO:0000256" key="10">
    <source>
        <dbReference type="ARBA" id="ARBA00023136"/>
    </source>
</evidence>
<keyword evidence="7 13" id="KW-0067">ATP-binding</keyword>
<feature type="transmembrane region" description="Helical" evidence="11">
    <location>
        <begin position="465"/>
        <end position="484"/>
    </location>
</feature>
<dbReference type="InterPro" id="IPR027417">
    <property type="entry name" value="P-loop_NTPase"/>
</dbReference>
<feature type="transmembrane region" description="Helical" evidence="11">
    <location>
        <begin position="337"/>
        <end position="370"/>
    </location>
</feature>
<keyword evidence="14" id="KW-1185">Reference proteome</keyword>
<feature type="domain" description="ABC transporter" evidence="12">
    <location>
        <begin position="3"/>
        <end position="243"/>
    </location>
</feature>
<comment type="similarity">
    <text evidence="2">Belongs to the ABC transporter superfamily.</text>
</comment>
<dbReference type="InterPro" id="IPR003339">
    <property type="entry name" value="ABC/ECF_trnsptr_transmembrane"/>
</dbReference>
<accession>A0ABY6ZHM0</accession>
<dbReference type="CDD" id="cd16914">
    <property type="entry name" value="EcfT"/>
    <property type="match status" value="1"/>
</dbReference>
<evidence type="ECO:0000256" key="11">
    <source>
        <dbReference type="SAM" id="Phobius"/>
    </source>
</evidence>
<evidence type="ECO:0000256" key="4">
    <source>
        <dbReference type="ARBA" id="ARBA00022475"/>
    </source>
</evidence>
<dbReference type="Pfam" id="PF00005">
    <property type="entry name" value="ABC_tran"/>
    <property type="match status" value="1"/>
</dbReference>
<dbReference type="CDD" id="cd03225">
    <property type="entry name" value="ABC_cobalt_CbiO_domain1"/>
    <property type="match status" value="1"/>
</dbReference>
<comment type="subcellular location">
    <subcellularLocation>
        <location evidence="1">Membrane</location>
        <topology evidence="1">Multi-pass membrane protein</topology>
    </subcellularLocation>
</comment>